<dbReference type="PANTHER" id="PTHR33121">
    <property type="entry name" value="CYCLIC DI-GMP PHOSPHODIESTERASE PDEF"/>
    <property type="match status" value="1"/>
</dbReference>
<dbReference type="AlphaFoldDB" id="A0A4S8Q604"/>
<dbReference type="PANTHER" id="PTHR33121:SF71">
    <property type="entry name" value="OXYGEN SENSOR PROTEIN DOSP"/>
    <property type="match status" value="1"/>
</dbReference>
<dbReference type="PROSITE" id="PS50883">
    <property type="entry name" value="EAL"/>
    <property type="match status" value="1"/>
</dbReference>
<comment type="caution">
    <text evidence="4">The sequence shown here is derived from an EMBL/GenBank/DDBJ whole genome shotgun (WGS) entry which is preliminary data.</text>
</comment>
<dbReference type="InterPro" id="IPR001633">
    <property type="entry name" value="EAL_dom"/>
</dbReference>
<dbReference type="GO" id="GO:0071111">
    <property type="term" value="F:cyclic-guanylate-specific phosphodiesterase activity"/>
    <property type="evidence" value="ECO:0007669"/>
    <property type="project" value="InterPro"/>
</dbReference>
<evidence type="ECO:0000256" key="1">
    <source>
        <dbReference type="SAM" id="SignalP"/>
    </source>
</evidence>
<dbReference type="EMBL" id="STGU01000002">
    <property type="protein sequence ID" value="THV38152.1"/>
    <property type="molecule type" value="Genomic_DNA"/>
</dbReference>
<evidence type="ECO:0000313" key="5">
    <source>
        <dbReference type="Proteomes" id="UP000307378"/>
    </source>
</evidence>
<dbReference type="InterPro" id="IPR029787">
    <property type="entry name" value="Nucleotide_cyclase"/>
</dbReference>
<feature type="domain" description="EAL" evidence="2">
    <location>
        <begin position="261"/>
        <end position="509"/>
    </location>
</feature>
<dbReference type="InterPro" id="IPR000160">
    <property type="entry name" value="GGDEF_dom"/>
</dbReference>
<protein>
    <submittedName>
        <fullName evidence="4">Bifunctional diguanylate cyclase/phosphodiesterase</fullName>
    </submittedName>
</protein>
<dbReference type="CDD" id="cd01948">
    <property type="entry name" value="EAL"/>
    <property type="match status" value="1"/>
</dbReference>
<organism evidence="4 5">
    <name type="scientific">Rhizobium rosettiformans W3</name>
    <dbReference type="NCBI Taxonomy" id="538378"/>
    <lineage>
        <taxon>Bacteria</taxon>
        <taxon>Pseudomonadati</taxon>
        <taxon>Pseudomonadota</taxon>
        <taxon>Alphaproteobacteria</taxon>
        <taxon>Hyphomicrobiales</taxon>
        <taxon>Rhizobiaceae</taxon>
        <taxon>Rhizobium/Agrobacterium group</taxon>
        <taxon>Rhizobium</taxon>
    </lineage>
</organism>
<dbReference type="InterPro" id="IPR043128">
    <property type="entry name" value="Rev_trsase/Diguanyl_cyclase"/>
</dbReference>
<dbReference type="Gene3D" id="3.20.20.450">
    <property type="entry name" value="EAL domain"/>
    <property type="match status" value="1"/>
</dbReference>
<dbReference type="Pfam" id="PF00990">
    <property type="entry name" value="GGDEF"/>
    <property type="match status" value="1"/>
</dbReference>
<dbReference type="CDD" id="cd01949">
    <property type="entry name" value="GGDEF"/>
    <property type="match status" value="1"/>
</dbReference>
<dbReference type="Proteomes" id="UP000307378">
    <property type="component" value="Unassembled WGS sequence"/>
</dbReference>
<dbReference type="SMART" id="SM00052">
    <property type="entry name" value="EAL"/>
    <property type="match status" value="1"/>
</dbReference>
<evidence type="ECO:0000259" key="3">
    <source>
        <dbReference type="PROSITE" id="PS50887"/>
    </source>
</evidence>
<name>A0A4S8Q604_9HYPH</name>
<dbReference type="SUPFAM" id="SSF55073">
    <property type="entry name" value="Nucleotide cyclase"/>
    <property type="match status" value="1"/>
</dbReference>
<gene>
    <name evidence="4" type="ORF">FAA86_04985</name>
</gene>
<feature type="chain" id="PRO_5020582961" evidence="1">
    <location>
        <begin position="33"/>
        <end position="511"/>
    </location>
</feature>
<feature type="domain" description="GGDEF" evidence="3">
    <location>
        <begin position="121"/>
        <end position="252"/>
    </location>
</feature>
<dbReference type="InterPro" id="IPR035919">
    <property type="entry name" value="EAL_sf"/>
</dbReference>
<dbReference type="PROSITE" id="PS50887">
    <property type="entry name" value="GGDEF"/>
    <property type="match status" value="1"/>
</dbReference>
<sequence>MKVGPLKRLRDLAQSEAMCLAVSCVASGSAFAATTFPGTGPLPSLFSTVAVGCSLIAFTLMASRPRMRTAVEAGALTTERVSEDYSRDDLTGCLTRRRFLEVLNGRLAEIRRRQINGLPYDDFTLMLLDVDHFKLLNDGFGHHAGDAVLETLGRRAQQEADWVVGRLGGDEFAVIVPGNDHRAIAHDARRFLERLGEELHANSETRAFHGISIGVASAPADADQGSDLLKKADMALYVGKRSGRGQVTFYHGDMQRKQAADRQISRDLHAAIILNQLDLHYQPIVDVDRRGVAVEALLRWTDQTGRSIPPDTFIQVAERSELIDRLGEWVFRKACEDLDLLDVDLISVNISGAQLRHDGLLPMLVRVLRETNRSASSFILELTETVLINADQKVFRLLGDLRALGFRIALDDFGTGNSSFTLLRDLPIDIVKIDKSFIQRLENDRIAQVFVSAVGEIAKSLDIVMVAEGVETQTQQECARIAGAQRFQGWLHGKAAPLKSGRLPERSLRSR</sequence>
<proteinExistence type="predicted"/>
<evidence type="ECO:0000313" key="4">
    <source>
        <dbReference type="EMBL" id="THV38152.1"/>
    </source>
</evidence>
<dbReference type="Pfam" id="PF00563">
    <property type="entry name" value="EAL"/>
    <property type="match status" value="1"/>
</dbReference>
<dbReference type="Gene3D" id="3.30.70.270">
    <property type="match status" value="1"/>
</dbReference>
<dbReference type="SMART" id="SM00267">
    <property type="entry name" value="GGDEF"/>
    <property type="match status" value="1"/>
</dbReference>
<accession>A0A4S8Q604</accession>
<keyword evidence="1" id="KW-0732">Signal</keyword>
<dbReference type="NCBIfam" id="TIGR00254">
    <property type="entry name" value="GGDEF"/>
    <property type="match status" value="1"/>
</dbReference>
<feature type="signal peptide" evidence="1">
    <location>
        <begin position="1"/>
        <end position="32"/>
    </location>
</feature>
<dbReference type="SUPFAM" id="SSF141868">
    <property type="entry name" value="EAL domain-like"/>
    <property type="match status" value="1"/>
</dbReference>
<reference evidence="4 5" key="1">
    <citation type="submission" date="2019-04" db="EMBL/GenBank/DDBJ databases">
        <title>genome sequence of strain W3.</title>
        <authorList>
            <person name="Gao J."/>
            <person name="Sun J."/>
        </authorList>
    </citation>
    <scope>NUCLEOTIDE SEQUENCE [LARGE SCALE GENOMIC DNA]</scope>
    <source>
        <strain evidence="4 5">W3</strain>
    </source>
</reference>
<evidence type="ECO:0000259" key="2">
    <source>
        <dbReference type="PROSITE" id="PS50883"/>
    </source>
</evidence>
<dbReference type="InterPro" id="IPR050706">
    <property type="entry name" value="Cyclic-di-GMP_PDE-like"/>
</dbReference>